<reference evidence="1" key="1">
    <citation type="submission" date="2022-06" db="EMBL/GenBank/DDBJ databases">
        <title>Phylogenomic reconstructions and comparative analyses of Kickxellomycotina fungi.</title>
        <authorList>
            <person name="Reynolds N.K."/>
            <person name="Stajich J.E."/>
            <person name="Barry K."/>
            <person name="Grigoriev I.V."/>
            <person name="Crous P."/>
            <person name="Smith M.E."/>
        </authorList>
    </citation>
    <scope>NUCLEOTIDE SEQUENCE</scope>
    <source>
        <strain evidence="1">RSA 2271</strain>
    </source>
</reference>
<name>A0ACC1HBW8_9FUNG</name>
<comment type="caution">
    <text evidence="1">The sequence shown here is derived from an EMBL/GenBank/DDBJ whole genome shotgun (WGS) entry which is preliminary data.</text>
</comment>
<protein>
    <submittedName>
        <fullName evidence="1">Uncharacterized protein</fullName>
    </submittedName>
</protein>
<evidence type="ECO:0000313" key="1">
    <source>
        <dbReference type="EMBL" id="KAJ1674038.1"/>
    </source>
</evidence>
<dbReference type="EMBL" id="JAMZIH010006328">
    <property type="protein sequence ID" value="KAJ1674038.1"/>
    <property type="molecule type" value="Genomic_DNA"/>
</dbReference>
<keyword evidence="2" id="KW-1185">Reference proteome</keyword>
<proteinExistence type="predicted"/>
<evidence type="ECO:0000313" key="2">
    <source>
        <dbReference type="Proteomes" id="UP001145114"/>
    </source>
</evidence>
<accession>A0ACC1HBW8</accession>
<dbReference type="Proteomes" id="UP001145114">
    <property type="component" value="Unassembled WGS sequence"/>
</dbReference>
<gene>
    <name evidence="1" type="ORF">EV182_004090</name>
</gene>
<sequence length="216" mass="22624">MDLMRELITTCVVNNIPILFEPTSVPKSLELLKSINDVIKSGTFGSSHKLVDYITPNTYELAAMANFAAEHCLAPKGVPSPAVVDRHIATNPDLDPQIVANALTLSYVSSALIIKLGAKGSVVVSPIHGDLVEVEMRHILPITVESVVNSNGAGDSLVGGILAGLAGLKGFDGPGMPFVTSTQLEGIVARAQRAAVASLQSQQSVSDEICPEMLLA</sequence>
<organism evidence="1 2">
    <name type="scientific">Spiromyces aspiralis</name>
    <dbReference type="NCBI Taxonomy" id="68401"/>
    <lineage>
        <taxon>Eukaryota</taxon>
        <taxon>Fungi</taxon>
        <taxon>Fungi incertae sedis</taxon>
        <taxon>Zoopagomycota</taxon>
        <taxon>Kickxellomycotina</taxon>
        <taxon>Kickxellomycetes</taxon>
        <taxon>Kickxellales</taxon>
        <taxon>Kickxellaceae</taxon>
        <taxon>Spiromyces</taxon>
    </lineage>
</organism>